<dbReference type="Proteomes" id="UP000215126">
    <property type="component" value="Chromosome 1"/>
</dbReference>
<organism evidence="2 3">
    <name type="scientific">Pandoraea sputorum</name>
    <dbReference type="NCBI Taxonomy" id="93222"/>
    <lineage>
        <taxon>Bacteria</taxon>
        <taxon>Pseudomonadati</taxon>
        <taxon>Pseudomonadota</taxon>
        <taxon>Betaproteobacteria</taxon>
        <taxon>Burkholderiales</taxon>
        <taxon>Burkholderiaceae</taxon>
        <taxon>Pandoraea</taxon>
    </lineage>
</organism>
<evidence type="ECO:0000313" key="3">
    <source>
        <dbReference type="Proteomes" id="UP000215126"/>
    </source>
</evidence>
<dbReference type="Pfam" id="PF24389">
    <property type="entry name" value="ORC-CDC6-like"/>
    <property type="match status" value="1"/>
</dbReference>
<protein>
    <submittedName>
        <fullName evidence="2">Uncharacterized protein</fullName>
    </submittedName>
</protein>
<dbReference type="GeneID" id="88093294"/>
<evidence type="ECO:0000256" key="1">
    <source>
        <dbReference type="SAM" id="MobiDB-lite"/>
    </source>
</evidence>
<keyword evidence="3" id="KW-1185">Reference proteome</keyword>
<dbReference type="EMBL" id="LT906435">
    <property type="protein sequence ID" value="SNU81738.1"/>
    <property type="molecule type" value="Genomic_DNA"/>
</dbReference>
<name>A0A239SA24_9BURK</name>
<reference evidence="2 3" key="1">
    <citation type="submission" date="2017-06" db="EMBL/GenBank/DDBJ databases">
        <authorList>
            <consortium name="Pathogen Informatics"/>
        </authorList>
    </citation>
    <scope>NUCLEOTIDE SEQUENCE [LARGE SCALE GENOMIC DNA]</scope>
    <source>
        <strain evidence="2 3">NCTC13161</strain>
    </source>
</reference>
<evidence type="ECO:0000313" key="2">
    <source>
        <dbReference type="EMBL" id="SNU81738.1"/>
    </source>
</evidence>
<dbReference type="STRING" id="93222.NA29_07310"/>
<dbReference type="AlphaFoldDB" id="A0A239SA24"/>
<feature type="region of interest" description="Disordered" evidence="1">
    <location>
        <begin position="601"/>
        <end position="623"/>
    </location>
</feature>
<dbReference type="InterPro" id="IPR056955">
    <property type="entry name" value="ORC-CDC6-like"/>
</dbReference>
<sequence length="623" mass="68786">MTKIERSNLSINAEAFNAKYLEPAEVANGFVYSTHFEKLAGDYHAVLIGPRGSGKTTLLKMLQPSALATWAGPKADAFRTSVKYSGVFIASDISWSKQLNSLGYGRLNEQNHRTLVLACFTTHVIHAVLETMAARANSELAYRGVVLSSDQEALLARELATALRVKPEIPSLLAVRQALRNRLSEIRVVANSCSLLSHEQCSEKLVSLDYLHLDFLDICSNICASFNEAVGETGARWSLLFDELETAPDWIVDQLFSALRMSDPRLYLKLAISPVSGTAYRALFKQEGASLGHDYQQIRLWYSDRTDSKAFCRALWASLTQKHGLKITAEEALGRSVFEPKDNRGVRRRSPYSPGEPWHKVFTSLERKDRSFSGFLKLKSIDLSAAESLWASKRDSVLRKAAPVAALRDFFLHQSKKGEVAARQRKTLEIYAGADSIFAITEGNPRWFIGLASPLISFLAKSGERKVPISEQAKEIDAAADRMIALLKTIPVEHADTQGIELSLDALLEEIGSRLHAELVEKHFSIDPAQCFVVDDGVSTRTQALLASAVNRGAVMLVDESSSRAIVGEMRGANLRLSFLLAAKYGLLLRKGKTVRLSSLLPGRERPPAAQENKPAQLSLDMD</sequence>
<proteinExistence type="predicted"/>
<accession>A0A239SA24</accession>
<gene>
    <name evidence="2" type="ORF">SAMEA4530655_00603</name>
</gene>
<dbReference type="RefSeq" id="WP_039395627.1">
    <property type="nucleotide sequence ID" value="NZ_CABPRX010000001.1"/>
</dbReference>
<dbReference type="KEGG" id="pspu:NA29_07310"/>
<dbReference type="SUPFAM" id="SSF52540">
    <property type="entry name" value="P-loop containing nucleoside triphosphate hydrolases"/>
    <property type="match status" value="2"/>
</dbReference>
<dbReference type="OrthoDB" id="8311018at2"/>
<dbReference type="InterPro" id="IPR027417">
    <property type="entry name" value="P-loop_NTPase"/>
</dbReference>